<gene>
    <name evidence="2" type="ORF">VQ7734_04646</name>
</gene>
<dbReference type="AlphaFoldDB" id="A0A1M7Z1V8"/>
<keyword evidence="3" id="KW-1185">Reference proteome</keyword>
<dbReference type="Proteomes" id="UP000184600">
    <property type="component" value="Unassembled WGS sequence"/>
</dbReference>
<feature type="compositionally biased region" description="Polar residues" evidence="1">
    <location>
        <begin position="292"/>
        <end position="303"/>
    </location>
</feature>
<dbReference type="RefSeq" id="WP_073586313.1">
    <property type="nucleotide sequence ID" value="NZ_AP024897.1"/>
</dbReference>
<name>A0A1M7Z1V8_9VIBR</name>
<dbReference type="EMBL" id="FRFG01000082">
    <property type="protein sequence ID" value="SHO58873.1"/>
    <property type="molecule type" value="Genomic_DNA"/>
</dbReference>
<feature type="compositionally biased region" description="Polar residues" evidence="1">
    <location>
        <begin position="198"/>
        <end position="208"/>
    </location>
</feature>
<evidence type="ECO:0000256" key="1">
    <source>
        <dbReference type="SAM" id="MobiDB-lite"/>
    </source>
</evidence>
<protein>
    <recommendedName>
        <fullName evidence="4">DnaT DNA-binding domain-containing protein</fullName>
    </recommendedName>
</protein>
<accession>A0A1M7Z1V8</accession>
<feature type="region of interest" description="Disordered" evidence="1">
    <location>
        <begin position="91"/>
        <end position="120"/>
    </location>
</feature>
<evidence type="ECO:0008006" key="4">
    <source>
        <dbReference type="Google" id="ProtNLM"/>
    </source>
</evidence>
<organism evidence="2 3">
    <name type="scientific">Vibrio quintilis</name>
    <dbReference type="NCBI Taxonomy" id="1117707"/>
    <lineage>
        <taxon>Bacteria</taxon>
        <taxon>Pseudomonadati</taxon>
        <taxon>Pseudomonadota</taxon>
        <taxon>Gammaproteobacteria</taxon>
        <taxon>Vibrionales</taxon>
        <taxon>Vibrionaceae</taxon>
        <taxon>Vibrio</taxon>
    </lineage>
</organism>
<feature type="region of interest" description="Disordered" evidence="1">
    <location>
        <begin position="286"/>
        <end position="329"/>
    </location>
</feature>
<reference evidence="3" key="1">
    <citation type="submission" date="2016-12" db="EMBL/GenBank/DDBJ databases">
        <authorList>
            <person name="Rodrigo-Torres L."/>
            <person name="Arahal R.D."/>
            <person name="Lucena T."/>
        </authorList>
    </citation>
    <scope>NUCLEOTIDE SEQUENCE [LARGE SCALE GENOMIC DNA]</scope>
</reference>
<evidence type="ECO:0000313" key="3">
    <source>
        <dbReference type="Proteomes" id="UP000184600"/>
    </source>
</evidence>
<feature type="region of interest" description="Disordered" evidence="1">
    <location>
        <begin position="183"/>
        <end position="208"/>
    </location>
</feature>
<dbReference type="OrthoDB" id="5857125at2"/>
<evidence type="ECO:0000313" key="2">
    <source>
        <dbReference type="EMBL" id="SHO58873.1"/>
    </source>
</evidence>
<proteinExistence type="predicted"/>
<sequence length="329" mass="37616">MSAKFTHLAWQFHTQTPVEKLVLLMLADNSDQQGYVLLDLDQAAPLCSLSAYALADCLTNLAQQGLIEKEGLERKKGKEIHIFKIVEQPEQPVSVPEPHQNTEPRLTPAPVTPPSVNQVETSSGAIPEWATKELSFSGINSHQQQQVWDAFRKSIDFSQLSCTPLARLERYLQNWLQEQTKNKQNSFSGAAQTKGKNRPQQNNFTKPVTVNQNDRQEFISTHDLDEYTIPSWAEKAFRFSAVTTDHNLIWQKFVLWHKSKANELLAVSKLENKLKYWLANEKLNEDRKTRTQGHSGTSEQTQGDGHRRKLSPSERFRQQLIQQGKKPTF</sequence>
<dbReference type="STRING" id="1117707.VQ7734_04646"/>